<dbReference type="InterPro" id="IPR007099">
    <property type="entry name" value="RNA-dir_pol_NSvirus"/>
</dbReference>
<feature type="transmembrane region" description="Helical" evidence="4">
    <location>
        <begin position="1025"/>
        <end position="1046"/>
    </location>
</feature>
<dbReference type="GO" id="GO:0006351">
    <property type="term" value="P:DNA-templated transcription"/>
    <property type="evidence" value="ECO:0007669"/>
    <property type="project" value="InterPro"/>
</dbReference>
<dbReference type="EMBL" id="KX884778">
    <property type="protein sequence ID" value="APG79267.1"/>
    <property type="molecule type" value="Genomic_RNA"/>
</dbReference>
<dbReference type="GO" id="GO:0016787">
    <property type="term" value="F:hydrolase activity"/>
    <property type="evidence" value="ECO:0007669"/>
    <property type="project" value="UniProtKB-KW"/>
</dbReference>
<reference evidence="6" key="1">
    <citation type="journal article" date="2016" name="Nature">
        <title>Redefining the invertebrate RNA virosphere.</title>
        <authorList>
            <person name="Shi M."/>
            <person name="Lin X.D."/>
            <person name="Tian J.H."/>
            <person name="Chen L.J."/>
            <person name="Chen X."/>
            <person name="Li C.X."/>
            <person name="Qin X.C."/>
            <person name="Li J."/>
            <person name="Cao J.P."/>
            <person name="Eden J.S."/>
            <person name="Buchmann J."/>
            <person name="Wang W."/>
            <person name="Xu J."/>
            <person name="Holmes E.C."/>
            <person name="Zhang Y.Z."/>
        </authorList>
    </citation>
    <scope>NUCLEOTIDE SEQUENCE</scope>
    <source>
        <strain evidence="6">QTM25853</strain>
    </source>
</reference>
<comment type="similarity">
    <text evidence="2">Belongs to the Bunyavirales RNA polymerase family.</text>
</comment>
<keyword evidence="6" id="KW-0808">Transferase</keyword>
<organism evidence="6">
    <name type="scientific">Hubei bunya-like virus 3</name>
    <dbReference type="NCBI Taxonomy" id="1922848"/>
    <lineage>
        <taxon>Viruses</taxon>
        <taxon>Riboviria</taxon>
    </lineage>
</organism>
<feature type="compositionally biased region" description="Acidic residues" evidence="3">
    <location>
        <begin position="2073"/>
        <end position="2083"/>
    </location>
</feature>
<accession>A0A1L3KPF8</accession>
<sequence length="2457" mass="281775">MVISRRHRYKFIHNVVEEAVSYCGGNISSTDVLLSDLGIIGDDGDLKTPDRMYKDPSGDVLIIEVATSRGRDKNVLESIYRKKVNKYWDVLRARAAKIKIYFCVIVVSDEQVLSSCPLSRELTNDLVVRMRLAIALTVLYLGTYNKVLDVHDHIHDKSRYGDMIKKEIEKLQYKLPNTPKNPLHIDEEFIKRCKKVPDANHIAKCYIKDYYPFCSKLINEKRPDPNLEHKKLIDRLKEGDRKFNIKPVVNLPLFSVQRSDEPSTDVKSYGFGECNEYLATNKVWRNAMMEVDNNLESFLEDPSGILVHALCEDNYMVKEFENATKTSRKKYHRVSAMSDLDSTERVLLASQGVDGKRYSKLDTIKERRSHQQKSFSWTTPTNDISKFLCMKTIYEGNHDPGVLMNLMRKADDLSGNPPESSDVAEKWMKTDLYNSFDIMSAIMIEVAVSCKQHCKRDEMILKKLREFDVYLLIKPTKSSEHCYVSIFVPHTKTFKNYGDSVFQHFTKVSMGWMTDFVSFKPGKIENKSSMSASVISLASFWSWFYELDSCDPVSVSKHDECSKMLLLSLLIRAEDKKYTEEAITLTRYMVMECFKSNLSIRAANPSRLFTKWSSIVRSRLQLWVIKEASSNFVSMEINPPSPIRVDKDCLPEGEDVAPQDSWIGLLNPFTGSEVKTGSKMINLVYLGYLKNKDDDAEGNTDYQIIEKTVEEEFNFDRNQSEKAMGFNENCERPGNKQYDMDFVVYGCSVLEQRLRVRYGDSWKSQITDLIIERMSGMLTEEIASLKASCTVNHEKVDDMSAKVGDSKAAKRVKVLEAIAENLAMFSLNPLTRVSKFIEYIEDSSKGLILDLFKKSQHGGIREIFVMTVQSRVVQLFAETTARVLCEQFEEETLTHPENKTLKLDEHKAASVRIALKRNCNYEDMCSSSDKTRWNQRQLANLLSITLFRLTEEAFHPSLQRILNMWTERRIKLPQNVINMLCTSAQLQSPVYKQLLNEFHDPGPDKIFKKKSDPFIHMTTGFMQGILHYTSSLLHLCLLNFIISLFLPRLRSRFPMLYFTISAVCSSDDSAIIITIFAEVNSLGTLPSDDYKRGVAEALVILEYANQLCEYFSMANSTKSVTGIPNIVEFNSEFKLDNTLAMPVIKFVAASLGISEAESFIQRFHTQYNLLSDLNRSSFPSFNVSLCQRSQLILHYKTLGSSTNPLFRIWADNIVRFPDPSFGFFMLDSNLLPGVMGYSFMYWMASMNSPILRIPLSAYASNSLEISEDGGVLRSLTIRMGDSERWLRMVTTVKGSLDLEYEVEKDPSILFRKADNLADLKLKLAIKSTLPSVSKSMRRGNSFVQALASSVWSISYHCFSKISVYQDANGKYNKCRDKTSLLLELKKAISIAGSSVSPQRDIMKMVFPSLERYEEAHEVISLLKTYSEIGCRAPRNRRVTLVIQPRTLDIPLSLKQVLDWKWNGTPLRTSGATIIRCWTSYNEMLPWLSTNFKETLENSPFGTFQELMGFIESYTSKTRYFVRVGPSTHGVKFTSRLSLMIRKSFKHGVVLMPPGERLPGKIIGNDIMSQVSLALMIPDEEVRKDKVRNCLINGEIIFKSLADLNGMSERDRNFAICQAIEKKQVKLSDLVAHMQTTGIGVFMTFNKSQEKVEDEKKRYKYVGSGKATLRIRKTLVELHLMNDRCVRIVVSRWEPLRNSYIELRSIMRSIRVKPDLIEKRSRANKKQRFICRMSESGFSERGEIGTPIYEDPDLVFTESIHNLLTLEIERHRMIVYSVNKFHKGKSEVLRWEHRSSDIKQADSSQVKDDLWEAWMNCCPLAWHVCFAFLELIVETKGEAGEIARSWVRNILSQRLSIKYSRSLMAGIGVFDRNEPQIIPQELAPEIPDDELLSLFETVSESFRDDILDELAGLLSPLKESEDTLDSMKLLWAPVDRDLEEEYKRTEPSSSRDYYSRTPLFDELIRVLENESPGFWINMLQGVVSRSHPEFSVPLMTLMQIQPKVKSTKMTDKVKIAKAKIKNSFRWARSGSIDDDDPLKALAEQRSQEKEEENNERIQNAIKRVQESPMSTSQSDEDDSDSFYDDEFDDDFDEELITGALKKAERISIRTSDSESDNVSVITTIENYQEKTLDKPVIAPFLVSQVRDQDVLLPDLEINYEGLSLPAVESNELLGSVIRSFYDGLVLLHRNIVIFSTYSLVERCVESNKLLNPGEAISDGRCFYDSIRQMIDYKESVESLKEIVWNHPLISLFNDPEKAKNFFSIRNEWSDDWAVKACSVILGIQLCIHTDGMFCYYSNKGKPILHLRLSGNHYVPLWKENWDGTREMITQDIIKQEMLDVDIKDFLSRDRLGRSGVNTDLIVYVNSKIKDSMEDLTKINHKLRDVFGKEKHAFIMIGMHDRIRRLRLTIMNISSCLEKFDPGPGELIPVHPLIIVLRKTLTDVSNIIYSIENSLDSIA</sequence>
<keyword evidence="4" id="KW-0812">Transmembrane</keyword>
<dbReference type="GO" id="GO:0003968">
    <property type="term" value="F:RNA-directed RNA polymerase activity"/>
    <property type="evidence" value="ECO:0007669"/>
    <property type="project" value="UniProtKB-KW"/>
</dbReference>
<keyword evidence="6" id="KW-0696">RNA-directed RNA polymerase</keyword>
<dbReference type="InterPro" id="IPR007322">
    <property type="entry name" value="RNA_pol_bunyavir"/>
</dbReference>
<dbReference type="Pfam" id="PF04196">
    <property type="entry name" value="Bunya_RdRp"/>
    <property type="match status" value="1"/>
</dbReference>
<feature type="domain" description="RdRp catalytic" evidence="5">
    <location>
        <begin position="913"/>
        <end position="1108"/>
    </location>
</feature>
<name>A0A1L3KPF8_9VIRU</name>
<keyword evidence="1" id="KW-0378">Hydrolase</keyword>
<dbReference type="InterPro" id="IPR029124">
    <property type="entry name" value="L_protein_N"/>
</dbReference>
<protein>
    <submittedName>
        <fullName evidence="6">RNA-dependent RNA polymerase</fullName>
    </submittedName>
</protein>
<proteinExistence type="inferred from homology"/>
<keyword evidence="4" id="KW-0472">Membrane</keyword>
<evidence type="ECO:0000259" key="5">
    <source>
        <dbReference type="PROSITE" id="PS50525"/>
    </source>
</evidence>
<evidence type="ECO:0000313" key="6">
    <source>
        <dbReference type="EMBL" id="APG79267.1"/>
    </source>
</evidence>
<keyword evidence="4" id="KW-1133">Transmembrane helix</keyword>
<keyword evidence="6" id="KW-0548">Nucleotidyltransferase</keyword>
<dbReference type="Pfam" id="PF15518">
    <property type="entry name" value="L_protein_N"/>
    <property type="match status" value="1"/>
</dbReference>
<feature type="region of interest" description="Disordered" evidence="3">
    <location>
        <begin position="2060"/>
        <end position="2083"/>
    </location>
</feature>
<dbReference type="PROSITE" id="PS50525">
    <property type="entry name" value="RDRP_SSRNA_NEG_SEG"/>
    <property type="match status" value="1"/>
</dbReference>
<dbReference type="GO" id="GO:0039694">
    <property type="term" value="P:viral RNA genome replication"/>
    <property type="evidence" value="ECO:0007669"/>
    <property type="project" value="InterPro"/>
</dbReference>
<evidence type="ECO:0000256" key="3">
    <source>
        <dbReference type="SAM" id="MobiDB-lite"/>
    </source>
</evidence>
<evidence type="ECO:0000256" key="2">
    <source>
        <dbReference type="ARBA" id="ARBA00034123"/>
    </source>
</evidence>
<evidence type="ECO:0000256" key="4">
    <source>
        <dbReference type="SAM" id="Phobius"/>
    </source>
</evidence>
<evidence type="ECO:0000256" key="1">
    <source>
        <dbReference type="ARBA" id="ARBA00022801"/>
    </source>
</evidence>